<evidence type="ECO:0000313" key="1">
    <source>
        <dbReference type="EMBL" id="WCT10030.1"/>
    </source>
</evidence>
<dbReference type="Proteomes" id="UP001216139">
    <property type="component" value="Chromosome"/>
</dbReference>
<dbReference type="RefSeq" id="WP_273628129.1">
    <property type="nucleotide sequence ID" value="NZ_CP117167.1"/>
</dbReference>
<evidence type="ECO:0000313" key="2">
    <source>
        <dbReference type="Proteomes" id="UP001216139"/>
    </source>
</evidence>
<accession>A0ABY7T1H9</accession>
<protein>
    <recommendedName>
        <fullName evidence="3">CBM-cenC domain-containing protein</fullName>
    </recommendedName>
</protein>
<gene>
    <name evidence="1" type="ORF">PQO05_14955</name>
</gene>
<dbReference type="EMBL" id="CP117167">
    <property type="protein sequence ID" value="WCT10030.1"/>
    <property type="molecule type" value="Genomic_DNA"/>
</dbReference>
<dbReference type="Gene3D" id="2.60.120.260">
    <property type="entry name" value="Galactose-binding domain-like"/>
    <property type="match status" value="1"/>
</dbReference>
<keyword evidence="2" id="KW-1185">Reference proteome</keyword>
<proteinExistence type="predicted"/>
<name>A0ABY7T1H9_9SPHI</name>
<reference evidence="1 2" key="1">
    <citation type="submission" date="2023-02" db="EMBL/GenBank/DDBJ databases">
        <title>Genome sequence of Mucilaginibacter jinjuensis strain KACC 16571.</title>
        <authorList>
            <person name="Kim S."/>
            <person name="Heo J."/>
            <person name="Kwon S.-W."/>
        </authorList>
    </citation>
    <scope>NUCLEOTIDE SEQUENCE [LARGE SCALE GENOMIC DNA]</scope>
    <source>
        <strain evidence="1 2">KACC 16571</strain>
    </source>
</reference>
<evidence type="ECO:0008006" key="3">
    <source>
        <dbReference type="Google" id="ProtNLM"/>
    </source>
</evidence>
<sequence length="276" mass="30095">MPNASYHFKSFNTLTDFSHYNNTSVYTPTGCGDTTKKTTCTFPIQLNADAGAPYWTWSTGEKTSSISVSTAGLYWWETGDMSQNKVVNGDFTSGKSGFISDYGYLTPNGSGTLYPEGKYTITTNPHSVHDGYDSFADHTGSSSNPRNMMVINGDTVKDKIVWSENITVTPNTNYIFSIWCASANSGNPAQLSFTIGTITYPLFALSSTTGLWQNFTIPTSWNSGSSTSVKISIINKNTIASGNDFALDDIVFAPVCRKYFNVVYDPTPSTPTITPR</sequence>
<organism evidence="1 2">
    <name type="scientific">Mucilaginibacter jinjuensis</name>
    <dbReference type="NCBI Taxonomy" id="1176721"/>
    <lineage>
        <taxon>Bacteria</taxon>
        <taxon>Pseudomonadati</taxon>
        <taxon>Bacteroidota</taxon>
        <taxon>Sphingobacteriia</taxon>
        <taxon>Sphingobacteriales</taxon>
        <taxon>Sphingobacteriaceae</taxon>
        <taxon>Mucilaginibacter</taxon>
    </lineage>
</organism>